<dbReference type="PANTHER" id="PTHR10609">
    <property type="entry name" value="BIOTINIDASE-RELATED"/>
    <property type="match status" value="1"/>
</dbReference>
<evidence type="ECO:0000259" key="3">
    <source>
        <dbReference type="PROSITE" id="PS50263"/>
    </source>
</evidence>
<comment type="caution">
    <text evidence="4">The sequence shown here is derived from an EMBL/GenBank/DDBJ whole genome shotgun (WGS) entry which is preliminary data.</text>
</comment>
<dbReference type="GO" id="GO:0016787">
    <property type="term" value="F:hydrolase activity"/>
    <property type="evidence" value="ECO:0007669"/>
    <property type="project" value="UniProtKB-KW"/>
</dbReference>
<reference evidence="4 5" key="1">
    <citation type="journal article" date="2019" name="PLoS Biol.">
        <title>Sex chromosomes control vertical transmission of feminizing Wolbachia symbionts in an isopod.</title>
        <authorList>
            <person name="Becking T."/>
            <person name="Chebbi M.A."/>
            <person name="Giraud I."/>
            <person name="Moumen B."/>
            <person name="Laverre T."/>
            <person name="Caubet Y."/>
            <person name="Peccoud J."/>
            <person name="Gilbert C."/>
            <person name="Cordaux R."/>
        </authorList>
    </citation>
    <scope>NUCLEOTIDE SEQUENCE [LARGE SCALE GENOMIC DNA]</scope>
    <source>
        <strain evidence="4">ANa2</strain>
        <tissue evidence="4">Whole body excluding digestive tract and cuticle</tissue>
    </source>
</reference>
<organism evidence="4 5">
    <name type="scientific">Armadillidium nasatum</name>
    <dbReference type="NCBI Taxonomy" id="96803"/>
    <lineage>
        <taxon>Eukaryota</taxon>
        <taxon>Metazoa</taxon>
        <taxon>Ecdysozoa</taxon>
        <taxon>Arthropoda</taxon>
        <taxon>Crustacea</taxon>
        <taxon>Multicrustacea</taxon>
        <taxon>Malacostraca</taxon>
        <taxon>Eumalacostraca</taxon>
        <taxon>Peracarida</taxon>
        <taxon>Isopoda</taxon>
        <taxon>Oniscidea</taxon>
        <taxon>Crinocheta</taxon>
        <taxon>Armadillidiidae</taxon>
        <taxon>Armadillidium</taxon>
    </lineage>
</organism>
<accession>A0A5N5SLW6</accession>
<dbReference type="PROSITE" id="PS50263">
    <property type="entry name" value="CN_HYDROLASE"/>
    <property type="match status" value="1"/>
</dbReference>
<dbReference type="Pfam" id="PF19018">
    <property type="entry name" value="Vanin_C"/>
    <property type="match status" value="1"/>
</dbReference>
<dbReference type="OrthoDB" id="10250282at2759"/>
<dbReference type="SUPFAM" id="SSF56317">
    <property type="entry name" value="Carbon-nitrogen hydrolase"/>
    <property type="match status" value="1"/>
</dbReference>
<dbReference type="EMBL" id="SEYY01023237">
    <property type="protein sequence ID" value="KAB7494996.1"/>
    <property type="molecule type" value="Genomic_DNA"/>
</dbReference>
<dbReference type="PANTHER" id="PTHR10609:SF14">
    <property type="entry name" value="BIOTINIDASE"/>
    <property type="match status" value="1"/>
</dbReference>
<feature type="domain" description="CN hydrolase" evidence="3">
    <location>
        <begin position="17"/>
        <end position="316"/>
    </location>
</feature>
<dbReference type="InterPro" id="IPR040154">
    <property type="entry name" value="Biotinidase/VNN"/>
</dbReference>
<sequence>YGASYHIGNAEEEIVTYTAAVFEYEPYNIWDDEDKGYGVMQKNVEEVNSAIRTAKLKGADIFVIPEYGLTSVTTYGKKNFTKFYTYTTYFPNPSDLIVPCDSSETNQNIEALKNMSCTAREESIYLVLNMLEARPCSPNTIASAPWLEYDTYEVDDNCPTTGFYFHNAQVVLDRTGALIVRYRKEHLYTPNENYLNPGPMNDYTAHFISDFNVPFAVQICFDIGYEDPAYNYVKNYGVKDVIMSTAWVDYLPFTIADTTQNAWSRGLKINFFIAGYHDPEGAKLGSGIYRQLFDLPPLYTFDKDSGNVLLIAEINTTISSSNSPRVAKPLKDRDVRVREEVIYLGGKDEGRTHLIYYENLQNYSSVTLERGESGQDLTADVCHSDDFCCSLVYQYTGNLTYKLISFKGQFYVSIDHLLGVQNCAILWCETDDINTCAYVDNGLPNDDQFGPFTLSTSSYTIDSIYPGSTHRNLSLISNDLIVYNVNGETYSLSSSVPVENLLSSYMFGRWYSHDTDLR</sequence>
<evidence type="ECO:0000313" key="5">
    <source>
        <dbReference type="Proteomes" id="UP000326759"/>
    </source>
</evidence>
<dbReference type="InterPro" id="IPR043957">
    <property type="entry name" value="Vanin_C"/>
</dbReference>
<feature type="non-terminal residue" evidence="4">
    <location>
        <position position="1"/>
    </location>
</feature>
<comment type="similarity">
    <text evidence="1">Belongs to the carbon-nitrogen hydrolase superfamily. BTD/VNN family.</text>
</comment>
<dbReference type="InterPro" id="IPR003010">
    <property type="entry name" value="C-N_Hydrolase"/>
</dbReference>
<dbReference type="Pfam" id="PF00795">
    <property type="entry name" value="CN_hydrolase"/>
    <property type="match status" value="1"/>
</dbReference>
<dbReference type="InterPro" id="IPR036526">
    <property type="entry name" value="C-N_Hydrolase_sf"/>
</dbReference>
<name>A0A5N5SLW6_9CRUS</name>
<protein>
    <submittedName>
        <fullName evidence="4">Pantetheinase</fullName>
    </submittedName>
</protein>
<proteinExistence type="inferred from homology"/>
<dbReference type="Gene3D" id="3.60.110.10">
    <property type="entry name" value="Carbon-nitrogen hydrolase"/>
    <property type="match status" value="1"/>
</dbReference>
<keyword evidence="2" id="KW-0378">Hydrolase</keyword>
<evidence type="ECO:0000313" key="4">
    <source>
        <dbReference type="EMBL" id="KAB7494996.1"/>
    </source>
</evidence>
<dbReference type="AlphaFoldDB" id="A0A5N5SLW6"/>
<evidence type="ECO:0000256" key="1">
    <source>
        <dbReference type="ARBA" id="ARBA00008225"/>
    </source>
</evidence>
<evidence type="ECO:0000256" key="2">
    <source>
        <dbReference type="ARBA" id="ARBA00022801"/>
    </source>
</evidence>
<dbReference type="Proteomes" id="UP000326759">
    <property type="component" value="Unassembled WGS sequence"/>
</dbReference>
<keyword evidence="5" id="KW-1185">Reference proteome</keyword>
<gene>
    <name evidence="4" type="primary">VNN1_1</name>
    <name evidence="4" type="ORF">Anas_03334</name>
</gene>